<dbReference type="Gene3D" id="1.10.1040.10">
    <property type="entry name" value="N-(1-d-carboxylethyl)-l-norvaline Dehydrogenase, domain 2"/>
    <property type="match status" value="1"/>
</dbReference>
<keyword evidence="2 4" id="KW-0521">NADP</keyword>
<dbReference type="Pfam" id="PF02558">
    <property type="entry name" value="ApbA"/>
    <property type="match status" value="1"/>
</dbReference>
<dbReference type="Pfam" id="PF08546">
    <property type="entry name" value="ApbA_C"/>
    <property type="match status" value="1"/>
</dbReference>
<evidence type="ECO:0000313" key="7">
    <source>
        <dbReference type="EMBL" id="KAB1437640.1"/>
    </source>
</evidence>
<keyword evidence="4" id="KW-0566">Pantothenate biosynthesis</keyword>
<dbReference type="Gene3D" id="3.40.50.720">
    <property type="entry name" value="NAD(P)-binding Rossmann-like Domain"/>
    <property type="match status" value="1"/>
</dbReference>
<dbReference type="InterPro" id="IPR003710">
    <property type="entry name" value="ApbA"/>
</dbReference>
<evidence type="ECO:0000259" key="6">
    <source>
        <dbReference type="Pfam" id="PF08546"/>
    </source>
</evidence>
<evidence type="ECO:0000313" key="8">
    <source>
        <dbReference type="Proteomes" id="UP000461768"/>
    </source>
</evidence>
<dbReference type="GO" id="GO:0008677">
    <property type="term" value="F:2-dehydropantoate 2-reductase activity"/>
    <property type="evidence" value="ECO:0007669"/>
    <property type="project" value="UniProtKB-EC"/>
</dbReference>
<dbReference type="GO" id="GO:0015940">
    <property type="term" value="P:pantothenate biosynthetic process"/>
    <property type="evidence" value="ECO:0007669"/>
    <property type="project" value="UniProtKB-UniPathway"/>
</dbReference>
<dbReference type="InterPro" id="IPR013332">
    <property type="entry name" value="KPR_N"/>
</dbReference>
<dbReference type="PANTHER" id="PTHR21708">
    <property type="entry name" value="PROBABLE 2-DEHYDROPANTOATE 2-REDUCTASE"/>
    <property type="match status" value="1"/>
</dbReference>
<dbReference type="RefSeq" id="WP_151144175.1">
    <property type="nucleotide sequence ID" value="NZ_WAGX01000005.1"/>
</dbReference>
<protein>
    <recommendedName>
        <fullName evidence="4">2-dehydropantoate 2-reductase</fullName>
        <ecNumber evidence="4">1.1.1.169</ecNumber>
    </recommendedName>
    <alternativeName>
        <fullName evidence="4">Ketopantoate reductase</fullName>
    </alternativeName>
</protein>
<feature type="domain" description="Ketopantoate reductase C-terminal" evidence="6">
    <location>
        <begin position="177"/>
        <end position="301"/>
    </location>
</feature>
<evidence type="ECO:0000259" key="5">
    <source>
        <dbReference type="Pfam" id="PF02558"/>
    </source>
</evidence>
<dbReference type="InterPro" id="IPR013328">
    <property type="entry name" value="6PGD_dom2"/>
</dbReference>
<dbReference type="Proteomes" id="UP000461768">
    <property type="component" value="Unassembled WGS sequence"/>
</dbReference>
<comment type="catalytic activity">
    <reaction evidence="4">
        <text>(R)-pantoate + NADP(+) = 2-dehydropantoate + NADPH + H(+)</text>
        <dbReference type="Rhea" id="RHEA:16233"/>
        <dbReference type="ChEBI" id="CHEBI:11561"/>
        <dbReference type="ChEBI" id="CHEBI:15378"/>
        <dbReference type="ChEBI" id="CHEBI:15980"/>
        <dbReference type="ChEBI" id="CHEBI:57783"/>
        <dbReference type="ChEBI" id="CHEBI:58349"/>
        <dbReference type="EC" id="1.1.1.169"/>
    </reaction>
</comment>
<evidence type="ECO:0000256" key="1">
    <source>
        <dbReference type="ARBA" id="ARBA00007870"/>
    </source>
</evidence>
<dbReference type="InterPro" id="IPR036291">
    <property type="entry name" value="NAD(P)-bd_dom_sf"/>
</dbReference>
<dbReference type="SUPFAM" id="SSF48179">
    <property type="entry name" value="6-phosphogluconate dehydrogenase C-terminal domain-like"/>
    <property type="match status" value="1"/>
</dbReference>
<dbReference type="InterPro" id="IPR008927">
    <property type="entry name" value="6-PGluconate_DH-like_C_sf"/>
</dbReference>
<proteinExistence type="inferred from homology"/>
<dbReference type="EC" id="1.1.1.169" evidence="4"/>
<gene>
    <name evidence="7" type="ORF">F7O84_08550</name>
</gene>
<feature type="domain" description="Ketopantoate reductase N-terminal" evidence="5">
    <location>
        <begin position="6"/>
        <end position="148"/>
    </location>
</feature>
<reference evidence="7 8" key="1">
    <citation type="submission" date="2019-09" db="EMBL/GenBank/DDBJ databases">
        <authorList>
            <person name="Valk L.C."/>
        </authorList>
    </citation>
    <scope>NUCLEOTIDE SEQUENCE [LARGE SCALE GENOMIC DNA]</scope>
    <source>
        <strain evidence="7">GalUA</strain>
    </source>
</reference>
<evidence type="ECO:0000256" key="2">
    <source>
        <dbReference type="ARBA" id="ARBA00022857"/>
    </source>
</evidence>
<sequence length="306" mass="34360">MAIEEVALIGTGAVGGVYAKYLHAKYGNKFYVVANGSRKERILQNGIKVNEQVFFPQVISSDLKNKKMDLIIFAVKNYDLEQAMKDVKKLVSKDTILLPLLNGITASERLESTFSNSKTLLGLSMGIDAIRTTDGIVNTDDGVIQFGYEDNTIPSQEVIEVEQYLKEAGINAKVYPDMKRMLWRKWMLNVGVNQASAITGAKFKYFGQVKELLDLFRGAMLEVLEIAKASNVNLTMEDIEQIEEVIVNFTPDGKTSMLQDVEAKRRTEIDYFAGTVLEYGKKLKIDTPINNVLYLSLKAKEKIYLD</sequence>
<reference evidence="7 8" key="2">
    <citation type="submission" date="2020-02" db="EMBL/GenBank/DDBJ databases">
        <title>Candidatus Galacturonibacter soehngenii shows hetero-acetogenic catabolism of galacturonic acid but lacks a canonical carbon monoxide dehydrogenase/acetyl-CoA synthase complex.</title>
        <authorList>
            <person name="Diender M."/>
            <person name="Stouten G.R."/>
            <person name="Petersen J.F."/>
            <person name="Nielsen P.H."/>
            <person name="Dueholm M.S."/>
            <person name="Pronk J.T."/>
            <person name="Van Loosdrecht M.C.M."/>
        </authorList>
    </citation>
    <scope>NUCLEOTIDE SEQUENCE [LARGE SCALE GENOMIC DNA]</scope>
    <source>
        <strain evidence="7">GalUA</strain>
    </source>
</reference>
<dbReference type="UniPathway" id="UPA00028">
    <property type="reaction ID" value="UER00004"/>
</dbReference>
<dbReference type="AlphaFoldDB" id="A0A7V7UBC9"/>
<accession>A0A7V7UBC9</accession>
<evidence type="ECO:0000256" key="3">
    <source>
        <dbReference type="ARBA" id="ARBA00023002"/>
    </source>
</evidence>
<dbReference type="SUPFAM" id="SSF51735">
    <property type="entry name" value="NAD(P)-binding Rossmann-fold domains"/>
    <property type="match status" value="1"/>
</dbReference>
<comment type="function">
    <text evidence="4">Catalyzes the NADPH-dependent reduction of ketopantoate into pantoic acid.</text>
</comment>
<comment type="similarity">
    <text evidence="1 4">Belongs to the ketopantoate reductase family.</text>
</comment>
<dbReference type="PANTHER" id="PTHR21708:SF26">
    <property type="entry name" value="2-DEHYDROPANTOATE 2-REDUCTASE"/>
    <property type="match status" value="1"/>
</dbReference>
<dbReference type="EMBL" id="WAGX01000005">
    <property type="protein sequence ID" value="KAB1437640.1"/>
    <property type="molecule type" value="Genomic_DNA"/>
</dbReference>
<keyword evidence="3 4" id="KW-0560">Oxidoreductase</keyword>
<dbReference type="OrthoDB" id="9793586at2"/>
<dbReference type="NCBIfam" id="TIGR00745">
    <property type="entry name" value="apbA_panE"/>
    <property type="match status" value="1"/>
</dbReference>
<comment type="caution">
    <text evidence="7">The sequence shown here is derived from an EMBL/GenBank/DDBJ whole genome shotgun (WGS) entry which is preliminary data.</text>
</comment>
<comment type="pathway">
    <text evidence="4">Cofactor biosynthesis; (R)-pantothenate biosynthesis; (R)-pantoate from 3-methyl-2-oxobutanoate: step 2/2.</text>
</comment>
<dbReference type="GO" id="GO:0005737">
    <property type="term" value="C:cytoplasm"/>
    <property type="evidence" value="ECO:0007669"/>
    <property type="project" value="TreeGrafter"/>
</dbReference>
<dbReference type="InterPro" id="IPR013752">
    <property type="entry name" value="KPA_reductase"/>
</dbReference>
<keyword evidence="8" id="KW-1185">Reference proteome</keyword>
<dbReference type="InterPro" id="IPR051402">
    <property type="entry name" value="KPR-Related"/>
</dbReference>
<dbReference type="FunFam" id="1.10.1040.10:FF:000017">
    <property type="entry name" value="2-dehydropantoate 2-reductase"/>
    <property type="match status" value="1"/>
</dbReference>
<organism evidence="7 8">
    <name type="scientific">Candidatus Galacturonatibacter soehngenii</name>
    <dbReference type="NCBI Taxonomy" id="2307010"/>
    <lineage>
        <taxon>Bacteria</taxon>
        <taxon>Bacillati</taxon>
        <taxon>Bacillota</taxon>
        <taxon>Clostridia</taxon>
        <taxon>Lachnospirales</taxon>
        <taxon>Lachnospiraceae</taxon>
        <taxon>Candidatus Galacturonatibacter</taxon>
    </lineage>
</organism>
<name>A0A7V7UBC9_9FIRM</name>
<evidence type="ECO:0000256" key="4">
    <source>
        <dbReference type="RuleBase" id="RU362068"/>
    </source>
</evidence>